<feature type="region of interest" description="Disordered" evidence="1">
    <location>
        <begin position="644"/>
        <end position="684"/>
    </location>
</feature>
<proteinExistence type="predicted"/>
<evidence type="ECO:0000256" key="1">
    <source>
        <dbReference type="SAM" id="MobiDB-lite"/>
    </source>
</evidence>
<feature type="compositionally biased region" description="Polar residues" evidence="1">
    <location>
        <begin position="809"/>
        <end position="821"/>
    </location>
</feature>
<feature type="compositionally biased region" description="Basic and acidic residues" evidence="1">
    <location>
        <begin position="666"/>
        <end position="683"/>
    </location>
</feature>
<reference evidence="2" key="1">
    <citation type="submission" date="2021-01" db="EMBL/GenBank/DDBJ databases">
        <authorList>
            <person name="Kaushik A."/>
        </authorList>
    </citation>
    <scope>NUCLEOTIDE SEQUENCE</scope>
    <source>
        <strain evidence="2">AG6-10EEA</strain>
    </source>
</reference>
<accession>A0A8H3HH92</accession>
<protein>
    <submittedName>
        <fullName evidence="2">Uncharacterized protein</fullName>
    </submittedName>
</protein>
<comment type="caution">
    <text evidence="2">The sequence shown here is derived from an EMBL/GenBank/DDBJ whole genome shotgun (WGS) entry which is preliminary data.</text>
</comment>
<evidence type="ECO:0000313" key="3">
    <source>
        <dbReference type="Proteomes" id="UP000663853"/>
    </source>
</evidence>
<evidence type="ECO:0000313" key="2">
    <source>
        <dbReference type="EMBL" id="CAE6509056.1"/>
    </source>
</evidence>
<organism evidence="2 3">
    <name type="scientific">Rhizoctonia solani</name>
    <dbReference type="NCBI Taxonomy" id="456999"/>
    <lineage>
        <taxon>Eukaryota</taxon>
        <taxon>Fungi</taxon>
        <taxon>Dikarya</taxon>
        <taxon>Basidiomycota</taxon>
        <taxon>Agaricomycotina</taxon>
        <taxon>Agaricomycetes</taxon>
        <taxon>Cantharellales</taxon>
        <taxon>Ceratobasidiaceae</taxon>
        <taxon>Rhizoctonia</taxon>
    </lineage>
</organism>
<name>A0A8H3HH92_9AGAM</name>
<sequence length="1294" mass="145517">MSYGSATSSFNPSLAWSMGNGGKGRVNIKFPFEMGWYNEQPCTTFQALQHRKEPKGFKHEFIVLLMTNGYICRVERMGDPNARFDALSTQGSIAHDVAQVFPSYECKEAMLETSEIIVEFKFPCQLDLKLVLNICRALHEGEKTRNYTLRGFNCYFFALTLQSCLTRWIALDLWDAPALFKEWLHNLEEVMEQPQSQATYLSAMLSGHSESTLAQLLLSLSPSGEISENELNIIYSGPYYCLQYRDMVGQKLQRIIDDELWYTNLPGVPSYLIEQEVKQSLQEKLQHMANTSISESTEDGSTKKQLGEAILELVSSADARPRSRRADPYEKMGLFLVKQRFQPHEKHPTEIRVTSLPQMGYMRHEEAKIRPLRSLLDLTVAEFLLLCRFQLINSTLWILQTFLGLWGIYLYNSSPTPCVIVDEEVKALLEESATDPTKLDRLISDIRALCKDKSAVWIKLPWADICAAIERLLECKAPMTGYDPNIIDLSFQGREKPFRQCSTQEFQAHILSRIQHQAELVEFMKLGSAVEVETELKSRLSEVWRLIREEEDLEGGTDPETDRACLGSCSRGSGGTPVDPEPVQNTIIPFAQGVAWCPLPVSLTTSEPADQGRGTSDGGDAQAYIRNGAPELDAPSGERLQHRYSSAGHPEQQVRDLGRQPVARQPKHEEAGVHARKPQKDIQAHQVPVSRWKKLFNRNTKTEIPRKAAPAKVAEYSRIPDNDDVSSDPIPLEALAWIIKTSEDPKSTDTVLQAIAGADPNDAYRRLLKESRADKRILRRLIGLESYSRNYDMILDLYTRAQSFFQPSPTVTASRNDPSTSSKEKAISGSNGEVRKASTGPQKSLNRELQKKLRDLRDTIDKEIITYAISDPTFLPTIDNIQALRIGSTAACHCLQSLQNGPQALGQTQEQIDYAVELLESCRRREAPLSTGEIQYLMTGTAVLLSSLLVDCPPDMGAQYVMRLLRAINGAGSGQKTLPLEDLGLPMAVYALSRYDYPGWTQPPPLNSISRTERAIEMITHYVLHPKELSSVSVAMINLGLLELLSSPEECKLDDDDIGAIAEAFDSVADDNGQFRVHTLSTNSHAEIYSRPLKTITTMILNEHRGLLSRDAVATACLTVLHRTRMDDSIPLGQVYAFVTECVLNLSPLDLEAYGRNVALDLMQKFHDYPNWTQDLFLDLARSLGGRDIIAKLKAASEAEVTNDNQGFVFKLFATGQAWFLINLAIMSETADHDDWKCLKPFTGDESSSELVMRRLGEQRNALAERYRKMWEDDYTRRHNYFDALYDSLPPARG</sequence>
<feature type="region of interest" description="Disordered" evidence="1">
    <location>
        <begin position="809"/>
        <end position="846"/>
    </location>
</feature>
<gene>
    <name evidence="2" type="ORF">RDB_LOCUS124674</name>
</gene>
<dbReference type="Proteomes" id="UP000663853">
    <property type="component" value="Unassembled WGS sequence"/>
</dbReference>
<dbReference type="EMBL" id="CAJMXA010003642">
    <property type="protein sequence ID" value="CAE6509056.1"/>
    <property type="molecule type" value="Genomic_DNA"/>
</dbReference>